<sequence>MTTAPADLPLPAGVRRGEDHGADAVLVDTPAARAALHLDGAHLTSWAPAGTTDVLWLSPDSAFGHGAAIRGGVPLVGPWFGPGRHGDQEVKHGWLRNVRWTLERAETAGEDVVLHLVSPAGRTELSAHLVVRIGAELSLDLTLTAGIALEVEAALHTYLAVSDVRRVRIEGLGGAEYLDNTRGLAADVLPAGDLVLTGPTDRVVDRAGEVRIVDEGAGRTIVSSPRGTAKTVVWNPWTELAAGMADVPDDSWPGFLCVEPAVAKDAAVELTTGDSLTIGVTYTVLG</sequence>
<dbReference type="InterPro" id="IPR008183">
    <property type="entry name" value="Aldose_1/G6P_1-epimerase"/>
</dbReference>
<dbReference type="SUPFAM" id="SSF74650">
    <property type="entry name" value="Galactose mutarotase-like"/>
    <property type="match status" value="1"/>
</dbReference>
<name>A0ABW4Q1Q8_9MICO</name>
<dbReference type="InterPro" id="IPR025532">
    <property type="entry name" value="G6P_1-epimerase"/>
</dbReference>
<dbReference type="PIRSF" id="PIRSF016020">
    <property type="entry name" value="PHexose_mutarotase"/>
    <property type="match status" value="1"/>
</dbReference>
<dbReference type="Gene3D" id="2.70.98.10">
    <property type="match status" value="1"/>
</dbReference>
<gene>
    <name evidence="5" type="ORF">ACFSDA_11315</name>
</gene>
<organism evidence="5 6">
    <name type="scientific">Brachybacterium rhamnosum</name>
    <dbReference type="NCBI Taxonomy" id="173361"/>
    <lineage>
        <taxon>Bacteria</taxon>
        <taxon>Bacillati</taxon>
        <taxon>Actinomycetota</taxon>
        <taxon>Actinomycetes</taxon>
        <taxon>Micrococcales</taxon>
        <taxon>Dermabacteraceae</taxon>
        <taxon>Brachybacterium</taxon>
    </lineage>
</organism>
<comment type="similarity">
    <text evidence="2 4">Belongs to the glucose-6-phosphate 1-epimerase family.</text>
</comment>
<reference evidence="6" key="1">
    <citation type="journal article" date="2019" name="Int. J. Syst. Evol. Microbiol.">
        <title>The Global Catalogue of Microorganisms (GCM) 10K type strain sequencing project: providing services to taxonomists for standard genome sequencing and annotation.</title>
        <authorList>
            <consortium name="The Broad Institute Genomics Platform"/>
            <consortium name="The Broad Institute Genome Sequencing Center for Infectious Disease"/>
            <person name="Wu L."/>
            <person name="Ma J."/>
        </authorList>
    </citation>
    <scope>NUCLEOTIDE SEQUENCE [LARGE SCALE GENOMIC DNA]</scope>
    <source>
        <strain evidence="6">JCM 11650</strain>
    </source>
</reference>
<evidence type="ECO:0000256" key="1">
    <source>
        <dbReference type="ARBA" id="ARBA00001096"/>
    </source>
</evidence>
<keyword evidence="3 4" id="KW-0413">Isomerase</keyword>
<dbReference type="PANTHER" id="PTHR11122">
    <property type="entry name" value="APOSPORY-ASSOCIATED PROTEIN C-RELATED"/>
    <property type="match status" value="1"/>
</dbReference>
<dbReference type="Pfam" id="PF01263">
    <property type="entry name" value="Aldose_epim"/>
    <property type="match status" value="1"/>
</dbReference>
<evidence type="ECO:0000256" key="2">
    <source>
        <dbReference type="ARBA" id="ARBA00005866"/>
    </source>
</evidence>
<dbReference type="CDD" id="cd09020">
    <property type="entry name" value="D-hex-6-P-epi_like"/>
    <property type="match status" value="1"/>
</dbReference>
<evidence type="ECO:0000313" key="6">
    <source>
        <dbReference type="Proteomes" id="UP001597280"/>
    </source>
</evidence>
<dbReference type="EC" id="5.1.3.15" evidence="4"/>
<comment type="catalytic activity">
    <reaction evidence="1">
        <text>alpha-D-glucose 6-phosphate = beta-D-glucose 6-phosphate</text>
        <dbReference type="Rhea" id="RHEA:16249"/>
        <dbReference type="ChEBI" id="CHEBI:58225"/>
        <dbReference type="ChEBI" id="CHEBI:58247"/>
        <dbReference type="EC" id="5.1.3.15"/>
    </reaction>
</comment>
<evidence type="ECO:0000313" key="5">
    <source>
        <dbReference type="EMBL" id="MFD1835656.1"/>
    </source>
</evidence>
<comment type="caution">
    <text evidence="5">The sequence shown here is derived from an EMBL/GenBank/DDBJ whole genome shotgun (WGS) entry which is preliminary data.</text>
</comment>
<dbReference type="PANTHER" id="PTHR11122:SF13">
    <property type="entry name" value="GLUCOSE-6-PHOSPHATE 1-EPIMERASE"/>
    <property type="match status" value="1"/>
</dbReference>
<evidence type="ECO:0000256" key="4">
    <source>
        <dbReference type="PIRNR" id="PIRNR016020"/>
    </source>
</evidence>
<accession>A0ABW4Q1Q8</accession>
<dbReference type="InterPro" id="IPR014718">
    <property type="entry name" value="GH-type_carb-bd"/>
</dbReference>
<proteinExistence type="inferred from homology"/>
<evidence type="ECO:0000256" key="3">
    <source>
        <dbReference type="ARBA" id="ARBA00023235"/>
    </source>
</evidence>
<keyword evidence="6" id="KW-1185">Reference proteome</keyword>
<dbReference type="InterPro" id="IPR011013">
    <property type="entry name" value="Gal_mutarotase_sf_dom"/>
</dbReference>
<dbReference type="EMBL" id="JBHUFL010000003">
    <property type="protein sequence ID" value="MFD1835656.1"/>
    <property type="molecule type" value="Genomic_DNA"/>
</dbReference>
<dbReference type="GO" id="GO:0016853">
    <property type="term" value="F:isomerase activity"/>
    <property type="evidence" value="ECO:0007669"/>
    <property type="project" value="UniProtKB-KW"/>
</dbReference>
<dbReference type="Proteomes" id="UP001597280">
    <property type="component" value="Unassembled WGS sequence"/>
</dbReference>
<protein>
    <recommendedName>
        <fullName evidence="4">Putative glucose-6-phosphate 1-epimerase</fullName>
        <ecNumber evidence="4">5.1.3.15</ecNumber>
    </recommendedName>
</protein>
<dbReference type="RefSeq" id="WP_137770923.1">
    <property type="nucleotide sequence ID" value="NZ_BAAAIS010000003.1"/>
</dbReference>